<evidence type="ECO:0000256" key="1">
    <source>
        <dbReference type="SAM" id="Phobius"/>
    </source>
</evidence>
<feature type="transmembrane region" description="Helical" evidence="1">
    <location>
        <begin position="55"/>
        <end position="76"/>
    </location>
</feature>
<evidence type="ECO:0000313" key="2">
    <source>
        <dbReference type="EMBL" id="QIE54732.1"/>
    </source>
</evidence>
<organism evidence="2 3">
    <name type="scientific">Pikeienuella piscinae</name>
    <dbReference type="NCBI Taxonomy" id="2748098"/>
    <lineage>
        <taxon>Bacteria</taxon>
        <taxon>Pseudomonadati</taxon>
        <taxon>Pseudomonadota</taxon>
        <taxon>Alphaproteobacteria</taxon>
        <taxon>Rhodobacterales</taxon>
        <taxon>Paracoccaceae</taxon>
        <taxon>Pikeienuella</taxon>
    </lineage>
</organism>
<accession>A0A7L5BTI1</accession>
<keyword evidence="3" id="KW-1185">Reference proteome</keyword>
<dbReference type="AlphaFoldDB" id="A0A7L5BTI1"/>
<dbReference type="Proteomes" id="UP000503336">
    <property type="component" value="Chromosome"/>
</dbReference>
<protein>
    <submittedName>
        <fullName evidence="2">DUF502 domain-containing protein</fullName>
    </submittedName>
</protein>
<reference evidence="2 3" key="1">
    <citation type="submission" date="2020-02" db="EMBL/GenBank/DDBJ databases">
        <title>complete genome sequence of Rhodobacteraceae bacterium.</title>
        <authorList>
            <person name="Park J."/>
            <person name="Kim Y.-S."/>
            <person name="Kim K.-H."/>
        </authorList>
    </citation>
    <scope>NUCLEOTIDE SEQUENCE [LARGE SCALE GENOMIC DNA]</scope>
    <source>
        <strain evidence="2 3">RR4-56</strain>
    </source>
</reference>
<name>A0A7L5BTI1_9RHOB</name>
<dbReference type="EMBL" id="CP049056">
    <property type="protein sequence ID" value="QIE54732.1"/>
    <property type="molecule type" value="Genomic_DNA"/>
</dbReference>
<keyword evidence="1" id="KW-0812">Transmembrane</keyword>
<gene>
    <name evidence="2" type="ORF">G5B40_04310</name>
</gene>
<keyword evidence="1" id="KW-1133">Transmembrane helix</keyword>
<evidence type="ECO:0000313" key="3">
    <source>
        <dbReference type="Proteomes" id="UP000503336"/>
    </source>
</evidence>
<keyword evidence="1" id="KW-0472">Membrane</keyword>
<dbReference type="Pfam" id="PF04367">
    <property type="entry name" value="DUF502"/>
    <property type="match status" value="1"/>
</dbReference>
<dbReference type="RefSeq" id="WP_165095467.1">
    <property type="nucleotide sequence ID" value="NZ_CP049056.1"/>
</dbReference>
<dbReference type="KEGG" id="hdh:G5B40_04310"/>
<proteinExistence type="predicted"/>
<dbReference type="InterPro" id="IPR007462">
    <property type="entry name" value="COV1-like"/>
</dbReference>
<sequence>MKPFFALIKGLFIGGLLFLLPIGIVVVVFEKLLRISRKVGEALHSMLLPGVESNVAILLIAILVLVSIALAAGIFASTAPGKRTFVALERAVLERLPVYTVIRQMVADMSGNLDRVDADDALKVVEVSYIDHQRVGFLVGHTPDGRAIVYLPGAPSALKGDVVIVDADKVADTEMKAATVMAAMGRLGTGLLDKTAA</sequence>
<feature type="transmembrane region" description="Helical" evidence="1">
    <location>
        <begin position="6"/>
        <end position="29"/>
    </location>
</feature>